<keyword evidence="2" id="KW-1133">Transmembrane helix</keyword>
<dbReference type="GO" id="GO:0005886">
    <property type="term" value="C:plasma membrane"/>
    <property type="evidence" value="ECO:0007669"/>
    <property type="project" value="UniProtKB-SubCell"/>
</dbReference>
<protein>
    <recommendedName>
        <fullName evidence="1">Inner membrane protein</fullName>
    </recommendedName>
</protein>
<comment type="caution">
    <text evidence="3">The sequence shown here is derived from an EMBL/GenBank/DDBJ whole genome shotgun (WGS) entry which is preliminary data.</text>
</comment>
<evidence type="ECO:0000313" key="4">
    <source>
        <dbReference type="Proteomes" id="UP000006201"/>
    </source>
</evidence>
<feature type="transmembrane region" description="Helical" evidence="2">
    <location>
        <begin position="12"/>
        <end position="31"/>
    </location>
</feature>
<keyword evidence="1" id="KW-1003">Cell membrane</keyword>
<keyword evidence="1 2" id="KW-0472">Membrane</keyword>
<dbReference type="HOGENOM" id="CLU_113299_0_1_6"/>
<dbReference type="STRING" id="87626.PTD2_07534"/>
<dbReference type="PIRSF" id="PIRSF016789">
    <property type="entry name" value="DUF454"/>
    <property type="match status" value="1"/>
</dbReference>
<keyword evidence="1" id="KW-0997">Cell inner membrane</keyword>
<keyword evidence="2" id="KW-0812">Transmembrane</keyword>
<accession>A4C8G2</accession>
<evidence type="ECO:0000256" key="2">
    <source>
        <dbReference type="SAM" id="Phobius"/>
    </source>
</evidence>
<gene>
    <name evidence="3" type="ORF">PTD2_07534</name>
</gene>
<sequence length="125" mass="14132">MAVLMVKYTFWGVLGMLFVALGLFGVFLPLLPTTPFMLLAAYCFSKGSPRLHNWLLAHPIFGELIINWQQYGVIAKRAKWFACIAMLFCMLGIQFLTIHLGLKIVVFIIMVCVMGFILSRPSSKK</sequence>
<name>A4C8G2_9GAMM</name>
<feature type="transmembrane region" description="Helical" evidence="2">
    <location>
        <begin position="104"/>
        <end position="121"/>
    </location>
</feature>
<dbReference type="InterPro" id="IPR007401">
    <property type="entry name" value="DUF454"/>
</dbReference>
<dbReference type="EMBL" id="AAOH01000003">
    <property type="protein sequence ID" value="EAR28877.1"/>
    <property type="molecule type" value="Genomic_DNA"/>
</dbReference>
<organism evidence="3 4">
    <name type="scientific">Pseudoalteromonas tunicata D2</name>
    <dbReference type="NCBI Taxonomy" id="87626"/>
    <lineage>
        <taxon>Bacteria</taxon>
        <taxon>Pseudomonadati</taxon>
        <taxon>Pseudomonadota</taxon>
        <taxon>Gammaproteobacteria</taxon>
        <taxon>Alteromonadales</taxon>
        <taxon>Pseudoalteromonadaceae</taxon>
        <taxon>Pseudoalteromonas</taxon>
    </lineage>
</organism>
<dbReference type="Proteomes" id="UP000006201">
    <property type="component" value="Unassembled WGS sequence"/>
</dbReference>
<proteinExistence type="predicted"/>
<dbReference type="AlphaFoldDB" id="A4C8G2"/>
<dbReference type="PANTHER" id="PTHR35813">
    <property type="entry name" value="INNER MEMBRANE PROTEIN YBAN"/>
    <property type="match status" value="1"/>
</dbReference>
<dbReference type="Pfam" id="PF04304">
    <property type="entry name" value="DUF454"/>
    <property type="match status" value="1"/>
</dbReference>
<dbReference type="eggNOG" id="COG2832">
    <property type="taxonomic scope" value="Bacteria"/>
</dbReference>
<keyword evidence="4" id="KW-1185">Reference proteome</keyword>
<comment type="subcellular location">
    <subcellularLocation>
        <location evidence="1">Cell inner membrane</location>
        <topology evidence="1">Multi-pass membrane protein</topology>
    </subcellularLocation>
</comment>
<evidence type="ECO:0000313" key="3">
    <source>
        <dbReference type="EMBL" id="EAR28877.1"/>
    </source>
</evidence>
<dbReference type="PANTHER" id="PTHR35813:SF1">
    <property type="entry name" value="INNER MEMBRANE PROTEIN YBAN"/>
    <property type="match status" value="1"/>
</dbReference>
<reference evidence="3 4" key="1">
    <citation type="submission" date="2006-02" db="EMBL/GenBank/DDBJ databases">
        <authorList>
            <person name="Moran M.A."/>
            <person name="Kjelleberg S."/>
            <person name="Egan S."/>
            <person name="Saunders N."/>
            <person name="Thomas T."/>
            <person name="Ferriera S."/>
            <person name="Johnson J."/>
            <person name="Kravitz S."/>
            <person name="Halpern A."/>
            <person name="Remington K."/>
            <person name="Beeson K."/>
            <person name="Tran B."/>
            <person name="Rogers Y.-H."/>
            <person name="Friedman R."/>
            <person name="Venter J.C."/>
        </authorList>
    </citation>
    <scope>NUCLEOTIDE SEQUENCE [LARGE SCALE GENOMIC DNA]</scope>
    <source>
        <strain evidence="3 4">D2</strain>
    </source>
</reference>
<evidence type="ECO:0000256" key="1">
    <source>
        <dbReference type="PIRNR" id="PIRNR016789"/>
    </source>
</evidence>